<dbReference type="GO" id="GO:0007052">
    <property type="term" value="P:mitotic spindle organization"/>
    <property type="evidence" value="ECO:0007669"/>
    <property type="project" value="TreeGrafter"/>
</dbReference>
<keyword evidence="2 10" id="KW-0808">Transferase</keyword>
<dbReference type="SUPFAM" id="SSF56112">
    <property type="entry name" value="Protein kinase-like (PK-like)"/>
    <property type="match status" value="1"/>
</dbReference>
<evidence type="ECO:0000256" key="3">
    <source>
        <dbReference type="ARBA" id="ARBA00022737"/>
    </source>
</evidence>
<dbReference type="FunFam" id="3.30.200.20:FF:000284">
    <property type="entry name" value="Serine/threonine-protein kinase PLK"/>
    <property type="match status" value="1"/>
</dbReference>
<dbReference type="GO" id="GO:0005737">
    <property type="term" value="C:cytoplasm"/>
    <property type="evidence" value="ECO:0007669"/>
    <property type="project" value="TreeGrafter"/>
</dbReference>
<evidence type="ECO:0000313" key="14">
    <source>
        <dbReference type="Proteomes" id="UP000050795"/>
    </source>
</evidence>
<dbReference type="PROSITE" id="PS50078">
    <property type="entry name" value="POLO_BOX"/>
    <property type="match status" value="2"/>
</dbReference>
<dbReference type="InterPro" id="IPR033701">
    <property type="entry name" value="POLO_box_1"/>
</dbReference>
<dbReference type="CDD" id="cd13117">
    <property type="entry name" value="POLO_box_2"/>
    <property type="match status" value="1"/>
</dbReference>
<feature type="domain" description="POLO box" evidence="13">
    <location>
        <begin position="384"/>
        <end position="462"/>
    </location>
</feature>
<dbReference type="InterPro" id="IPR000959">
    <property type="entry name" value="POLO_box_dom"/>
</dbReference>
<evidence type="ECO:0000256" key="5">
    <source>
        <dbReference type="ARBA" id="ARBA00022777"/>
    </source>
</evidence>
<dbReference type="InterPro" id="IPR033695">
    <property type="entry name" value="POLO_box_2"/>
</dbReference>
<evidence type="ECO:0000256" key="7">
    <source>
        <dbReference type="ARBA" id="ARBA00047802"/>
    </source>
</evidence>
<evidence type="ECO:0000256" key="4">
    <source>
        <dbReference type="ARBA" id="ARBA00022741"/>
    </source>
</evidence>
<keyword evidence="5 10" id="KW-0418">Kinase</keyword>
<name>A0AA85JU64_TRIRE</name>
<reference evidence="14" key="1">
    <citation type="submission" date="2022-06" db="EMBL/GenBank/DDBJ databases">
        <authorList>
            <person name="Berger JAMES D."/>
            <person name="Berger JAMES D."/>
        </authorList>
    </citation>
    <scope>NUCLEOTIDE SEQUENCE [LARGE SCALE GENOMIC DNA]</scope>
</reference>
<evidence type="ECO:0000256" key="10">
    <source>
        <dbReference type="RuleBase" id="RU361162"/>
    </source>
</evidence>
<comment type="catalytic activity">
    <reaction evidence="8">
        <text>L-seryl-[protein] + ATP = O-phospho-L-seryl-[protein] + ADP + H(+)</text>
        <dbReference type="Rhea" id="RHEA:17989"/>
        <dbReference type="Rhea" id="RHEA-COMP:9863"/>
        <dbReference type="Rhea" id="RHEA-COMP:11604"/>
        <dbReference type="ChEBI" id="CHEBI:15378"/>
        <dbReference type="ChEBI" id="CHEBI:29999"/>
        <dbReference type="ChEBI" id="CHEBI:30616"/>
        <dbReference type="ChEBI" id="CHEBI:83421"/>
        <dbReference type="ChEBI" id="CHEBI:456216"/>
        <dbReference type="EC" id="2.7.11.21"/>
    </reaction>
</comment>
<comment type="similarity">
    <text evidence="10">Belongs to the protein kinase superfamily. Ser/Thr protein kinase family. CDC5/Polo subfamily.</text>
</comment>
<dbReference type="GO" id="GO:0000922">
    <property type="term" value="C:spindle pole"/>
    <property type="evidence" value="ECO:0007669"/>
    <property type="project" value="TreeGrafter"/>
</dbReference>
<evidence type="ECO:0000259" key="13">
    <source>
        <dbReference type="PROSITE" id="PS50078"/>
    </source>
</evidence>
<evidence type="ECO:0000313" key="15">
    <source>
        <dbReference type="WBParaSite" id="TREG1_36790.1"/>
    </source>
</evidence>
<evidence type="ECO:0000259" key="12">
    <source>
        <dbReference type="PROSITE" id="PS50011"/>
    </source>
</evidence>
<evidence type="ECO:0000256" key="2">
    <source>
        <dbReference type="ARBA" id="ARBA00022679"/>
    </source>
</evidence>
<dbReference type="InterPro" id="IPR011009">
    <property type="entry name" value="Kinase-like_dom_sf"/>
</dbReference>
<dbReference type="InterPro" id="IPR000719">
    <property type="entry name" value="Prot_kinase_dom"/>
</dbReference>
<dbReference type="Proteomes" id="UP000050795">
    <property type="component" value="Unassembled WGS sequence"/>
</dbReference>
<evidence type="ECO:0000256" key="1">
    <source>
        <dbReference type="ARBA" id="ARBA00022527"/>
    </source>
</evidence>
<dbReference type="CDD" id="cd14099">
    <property type="entry name" value="STKc_PLK"/>
    <property type="match status" value="1"/>
</dbReference>
<feature type="binding site" evidence="9">
    <location>
        <position position="54"/>
    </location>
    <ligand>
        <name>ATP</name>
        <dbReference type="ChEBI" id="CHEBI:30616"/>
    </ligand>
</feature>
<dbReference type="FunFam" id="3.30.1120.30:FF:000003">
    <property type="entry name" value="Serine/threonine-protein kinase PLK"/>
    <property type="match status" value="1"/>
</dbReference>
<feature type="domain" description="POLO box" evidence="13">
    <location>
        <begin position="484"/>
        <end position="566"/>
    </location>
</feature>
<dbReference type="SUPFAM" id="SSF82615">
    <property type="entry name" value="Polo-box domain"/>
    <property type="match status" value="2"/>
</dbReference>
<dbReference type="GO" id="GO:0000776">
    <property type="term" value="C:kinetochore"/>
    <property type="evidence" value="ECO:0007669"/>
    <property type="project" value="TreeGrafter"/>
</dbReference>
<dbReference type="AlphaFoldDB" id="A0AA85JU64"/>
<dbReference type="InterPro" id="IPR008271">
    <property type="entry name" value="Ser/Thr_kinase_AS"/>
</dbReference>
<dbReference type="PROSITE" id="PS00107">
    <property type="entry name" value="PROTEIN_KINASE_ATP"/>
    <property type="match status" value="1"/>
</dbReference>
<dbReference type="FunFam" id="1.10.510.10:FF:000571">
    <property type="entry name" value="Maternal embryonic leucine zipper kinase"/>
    <property type="match status" value="1"/>
</dbReference>
<dbReference type="GO" id="GO:0005813">
    <property type="term" value="C:centrosome"/>
    <property type="evidence" value="ECO:0007669"/>
    <property type="project" value="TreeGrafter"/>
</dbReference>
<dbReference type="Gene3D" id="1.10.510.10">
    <property type="entry name" value="Transferase(Phosphotransferase) domain 1"/>
    <property type="match status" value="1"/>
</dbReference>
<sequence>MATKEQVKPKDPPEIIVDATRRREFVRGRFLGKGGFAKCYELTDKKTGEKFAGKVINKAALVKQSQKEKMRQEISIHRTLKHDNVVGFHGNFEDNDFIYILLEICNRRSLLELHKRRKYVTEPEARYFVKQIVNGCQYLHENKIMHRDLKLANLFLDDNLKIKIGDFGLASRISREGEKKKTLCGTPNYIAPEVLGKGGHSFEVDSWSLGCILYTLLVGSPPFETNKLEETYARIKQNEYRIPIRVSINASMLIRSLLHANPEKRPNMFTVLDHDFFKEFTPSCLPVSILSTCPRFDTMHQSQSGRRPLSDINPVEDVPITSGGGGVATFGGAAVDKAVQPDDCWLGELQTKLARVLKEAREFEDSSPRAMEESEDPAACPIYWVSKWVDYSDKYGLGYQLCDNSYGVVFNDVTRLLLTTNEENIQYIDEKGTERLYTLSQHPDYLSKKVTLLTCFKSYMHQNLLKAGENIARPDADAMTRLPFLRRWFRTRSAIVLHLSNGTLQINFFDDHAKIILCPLMHAVTYIDANRDFRTYRFKLLRNFGLSADLANRLRYAATMIERLLMPPNIPVSSNSNDPTSKTIQPNTTDNVKFNKPASANLQKAYTNAAAAVAKGVAAVVRPPN</sequence>
<dbReference type="InterPro" id="IPR036947">
    <property type="entry name" value="POLO_box_dom_sf"/>
</dbReference>
<dbReference type="EC" id="2.7.11.21" evidence="10"/>
<organism evidence="14 15">
    <name type="scientific">Trichobilharzia regenti</name>
    <name type="common">Nasal bird schistosome</name>
    <dbReference type="NCBI Taxonomy" id="157069"/>
    <lineage>
        <taxon>Eukaryota</taxon>
        <taxon>Metazoa</taxon>
        <taxon>Spiralia</taxon>
        <taxon>Lophotrochozoa</taxon>
        <taxon>Platyhelminthes</taxon>
        <taxon>Trematoda</taxon>
        <taxon>Digenea</taxon>
        <taxon>Strigeidida</taxon>
        <taxon>Schistosomatoidea</taxon>
        <taxon>Schistosomatidae</taxon>
        <taxon>Trichobilharzia</taxon>
    </lineage>
</organism>
<dbReference type="PROSITE" id="PS00108">
    <property type="entry name" value="PROTEIN_KINASE_ST"/>
    <property type="match status" value="1"/>
</dbReference>
<dbReference type="WBParaSite" id="TREG1_36790.1">
    <property type="protein sequence ID" value="TREG1_36790.1"/>
    <property type="gene ID" value="TREG1_36790"/>
</dbReference>
<reference evidence="15" key="2">
    <citation type="submission" date="2023-11" db="UniProtKB">
        <authorList>
            <consortium name="WormBaseParasite"/>
        </authorList>
    </citation>
    <scope>IDENTIFICATION</scope>
</reference>
<keyword evidence="6 9" id="KW-0067">ATP-binding</keyword>
<dbReference type="Gene3D" id="3.30.1120.30">
    <property type="entry name" value="POLO box domain"/>
    <property type="match status" value="2"/>
</dbReference>
<dbReference type="PANTHER" id="PTHR24345">
    <property type="entry name" value="SERINE/THREONINE-PROTEIN KINASE PLK"/>
    <property type="match status" value="1"/>
</dbReference>
<dbReference type="PANTHER" id="PTHR24345:SF93">
    <property type="entry name" value="SERINE_THREONINE-PROTEIN KINASE PLK1"/>
    <property type="match status" value="1"/>
</dbReference>
<keyword evidence="3" id="KW-0677">Repeat</keyword>
<dbReference type="CDD" id="cd13118">
    <property type="entry name" value="POLO_box_1"/>
    <property type="match status" value="1"/>
</dbReference>
<feature type="region of interest" description="Disordered" evidence="11">
    <location>
        <begin position="572"/>
        <end position="593"/>
    </location>
</feature>
<dbReference type="Pfam" id="PF00659">
    <property type="entry name" value="POLO_box"/>
    <property type="match status" value="2"/>
</dbReference>
<dbReference type="Gene3D" id="3.30.200.20">
    <property type="entry name" value="Phosphorylase Kinase, domain 1"/>
    <property type="match status" value="1"/>
</dbReference>
<evidence type="ECO:0000256" key="11">
    <source>
        <dbReference type="SAM" id="MobiDB-lite"/>
    </source>
</evidence>
<proteinExistence type="inferred from homology"/>
<evidence type="ECO:0000256" key="6">
    <source>
        <dbReference type="ARBA" id="ARBA00022840"/>
    </source>
</evidence>
<dbReference type="InterPro" id="IPR017441">
    <property type="entry name" value="Protein_kinase_ATP_BS"/>
</dbReference>
<dbReference type="SMART" id="SM00220">
    <property type="entry name" value="S_TKc"/>
    <property type="match status" value="1"/>
</dbReference>
<accession>A0AA85JU64</accession>
<dbReference type="GO" id="GO:0004674">
    <property type="term" value="F:protein serine/threonine kinase activity"/>
    <property type="evidence" value="ECO:0007669"/>
    <property type="project" value="UniProtKB-KW"/>
</dbReference>
<protein>
    <recommendedName>
        <fullName evidence="10">Serine/threonine-protein kinase PLK</fullName>
        <ecNumber evidence="10">2.7.11.21</ecNumber>
    </recommendedName>
    <alternativeName>
        <fullName evidence="10">Polo-like kinase</fullName>
    </alternativeName>
</protein>
<dbReference type="Pfam" id="PF00069">
    <property type="entry name" value="Pkinase"/>
    <property type="match status" value="1"/>
</dbReference>
<dbReference type="GO" id="GO:0005634">
    <property type="term" value="C:nucleus"/>
    <property type="evidence" value="ECO:0007669"/>
    <property type="project" value="TreeGrafter"/>
</dbReference>
<evidence type="ECO:0000256" key="9">
    <source>
        <dbReference type="PROSITE-ProRule" id="PRU10141"/>
    </source>
</evidence>
<evidence type="ECO:0000256" key="8">
    <source>
        <dbReference type="ARBA" id="ARBA00048347"/>
    </source>
</evidence>
<comment type="catalytic activity">
    <reaction evidence="7 10">
        <text>L-threonyl-[protein] + ATP = O-phospho-L-threonyl-[protein] + ADP + H(+)</text>
        <dbReference type="Rhea" id="RHEA:46608"/>
        <dbReference type="Rhea" id="RHEA-COMP:11060"/>
        <dbReference type="Rhea" id="RHEA-COMP:11605"/>
        <dbReference type="ChEBI" id="CHEBI:15378"/>
        <dbReference type="ChEBI" id="CHEBI:30013"/>
        <dbReference type="ChEBI" id="CHEBI:30616"/>
        <dbReference type="ChEBI" id="CHEBI:61977"/>
        <dbReference type="ChEBI" id="CHEBI:456216"/>
        <dbReference type="EC" id="2.7.11.21"/>
    </reaction>
</comment>
<feature type="domain" description="Protein kinase" evidence="12">
    <location>
        <begin position="25"/>
        <end position="277"/>
    </location>
</feature>
<keyword evidence="4 9" id="KW-0547">Nucleotide-binding</keyword>
<keyword evidence="14" id="KW-1185">Reference proteome</keyword>
<dbReference type="PROSITE" id="PS50011">
    <property type="entry name" value="PROTEIN_KINASE_DOM"/>
    <property type="match status" value="1"/>
</dbReference>
<keyword evidence="1 10" id="KW-0723">Serine/threonine-protein kinase</keyword>
<dbReference type="GO" id="GO:0005524">
    <property type="term" value="F:ATP binding"/>
    <property type="evidence" value="ECO:0007669"/>
    <property type="project" value="UniProtKB-UniRule"/>
</dbReference>